<dbReference type="RefSeq" id="YP_009145857.1">
    <property type="nucleotide sequence ID" value="NC_027295.1"/>
</dbReference>
<protein>
    <submittedName>
        <fullName evidence="1">Uncharacterized protein</fullName>
    </submittedName>
</protein>
<dbReference type="KEGG" id="vg:24599182"/>
<dbReference type="Proteomes" id="UP000033302">
    <property type="component" value="Segment"/>
</dbReference>
<accession>A0A0E3DNR9</accession>
<sequence>MSFTPCDSCAWSQAPIAHSPHSLHPCPLYSFACAAEGVRRVTLKPLTPGKT</sequence>
<evidence type="ECO:0000313" key="2">
    <source>
        <dbReference type="Proteomes" id="UP000033302"/>
    </source>
</evidence>
<proteinExistence type="predicted"/>
<dbReference type="GeneID" id="24599182"/>
<organism evidence="1 2">
    <name type="scientific">Propionibacterium phage PHL199M00</name>
    <dbReference type="NCBI Taxonomy" id="1500830"/>
    <lineage>
        <taxon>Viruses</taxon>
        <taxon>Duplodnaviria</taxon>
        <taxon>Heunggongvirae</taxon>
        <taxon>Uroviricota</taxon>
        <taxon>Caudoviricetes</taxon>
        <taxon>Pahexavirus</taxon>
        <taxon>Pahexavirus PHL199M00</taxon>
    </lineage>
</organism>
<dbReference type="EMBL" id="KJ578790">
    <property type="protein sequence ID" value="AII30074.1"/>
    <property type="molecule type" value="Genomic_DNA"/>
</dbReference>
<keyword evidence="2" id="KW-1185">Reference proteome</keyword>
<dbReference type="OrthoDB" id="26524at10239"/>
<evidence type="ECO:0000313" key="1">
    <source>
        <dbReference type="EMBL" id="AII30074.1"/>
    </source>
</evidence>
<gene>
    <name evidence="1" type="ORF">PHL199M00_43</name>
</gene>
<reference evidence="1 2" key="1">
    <citation type="journal article" date="2015" name="ISME J.">
        <title>The diversity and host interactions of Propionibacterium acnes bacteriophages on human skin.</title>
        <authorList>
            <person name="Liu J."/>
            <person name="Yan R."/>
            <person name="Zhong Q."/>
            <person name="Ngo S."/>
            <person name="Bangayan N.J."/>
            <person name="Nguyen L."/>
            <person name="Lui T."/>
            <person name="Liu M."/>
            <person name="Erfe M.C."/>
            <person name="Craft N."/>
            <person name="Tomida S."/>
            <person name="Li H."/>
        </authorList>
    </citation>
    <scope>NUCLEOTIDE SEQUENCE [LARGE SCALE GENOMIC DNA]</scope>
    <source>
        <strain evidence="1">PHL199M00</strain>
    </source>
</reference>
<name>A0A0E3DNR9_9CAUD</name>